<feature type="transmembrane region" description="Helical" evidence="2">
    <location>
        <begin position="58"/>
        <end position="77"/>
    </location>
</feature>
<dbReference type="EMBL" id="CAJHJG010000570">
    <property type="protein sequence ID" value="CAD6903853.1"/>
    <property type="molecule type" value="Genomic_DNA"/>
</dbReference>
<keyword evidence="2" id="KW-1133">Transmembrane helix</keyword>
<feature type="transmembrane region" description="Helical" evidence="2">
    <location>
        <begin position="210"/>
        <end position="231"/>
    </location>
</feature>
<feature type="region of interest" description="Disordered" evidence="1">
    <location>
        <begin position="296"/>
        <end position="325"/>
    </location>
</feature>
<keyword evidence="6" id="KW-1185">Reference proteome</keyword>
<feature type="compositionally biased region" description="Basic and acidic residues" evidence="1">
    <location>
        <begin position="360"/>
        <end position="371"/>
    </location>
</feature>
<feature type="transmembrane region" description="Helical" evidence="2">
    <location>
        <begin position="165"/>
        <end position="189"/>
    </location>
</feature>
<evidence type="ECO:0000256" key="2">
    <source>
        <dbReference type="SAM" id="Phobius"/>
    </source>
</evidence>
<reference evidence="3" key="3">
    <citation type="submission" date="2020-10" db="EMBL/GenBank/DDBJ databases">
        <authorList>
            <person name="Sedaghatjoo S."/>
        </authorList>
    </citation>
    <scope>NUCLEOTIDE SEQUENCE</scope>
    <source>
        <strain evidence="3">AZH3</strain>
    </source>
</reference>
<evidence type="ECO:0000313" key="5">
    <source>
        <dbReference type="Proteomes" id="UP000077671"/>
    </source>
</evidence>
<feature type="region of interest" description="Disordered" evidence="1">
    <location>
        <begin position="343"/>
        <end position="442"/>
    </location>
</feature>
<evidence type="ECO:0000313" key="4">
    <source>
        <dbReference type="EMBL" id="KAE8251047.1"/>
    </source>
</evidence>
<feature type="transmembrane region" description="Helical" evidence="2">
    <location>
        <begin position="89"/>
        <end position="110"/>
    </location>
</feature>
<feature type="transmembrane region" description="Helical" evidence="2">
    <location>
        <begin position="122"/>
        <end position="145"/>
    </location>
</feature>
<feature type="compositionally biased region" description="Low complexity" evidence="1">
    <location>
        <begin position="348"/>
        <end position="359"/>
    </location>
</feature>
<name>A0A177VIL8_9BASI</name>
<dbReference type="Proteomes" id="UP000836402">
    <property type="component" value="Unassembled WGS sequence"/>
</dbReference>
<feature type="compositionally biased region" description="Low complexity" evidence="1">
    <location>
        <begin position="526"/>
        <end position="540"/>
    </location>
</feature>
<feature type="transmembrane region" description="Helical" evidence="2">
    <location>
        <begin position="20"/>
        <end position="38"/>
    </location>
</feature>
<feature type="region of interest" description="Disordered" evidence="1">
    <location>
        <begin position="629"/>
        <end position="657"/>
    </location>
</feature>
<organism evidence="4 5">
    <name type="scientific">Tilletia caries</name>
    <name type="common">wheat bunt fungus</name>
    <dbReference type="NCBI Taxonomy" id="13290"/>
    <lineage>
        <taxon>Eukaryota</taxon>
        <taxon>Fungi</taxon>
        <taxon>Dikarya</taxon>
        <taxon>Basidiomycota</taxon>
        <taxon>Ustilaginomycotina</taxon>
        <taxon>Exobasidiomycetes</taxon>
        <taxon>Tilletiales</taxon>
        <taxon>Tilletiaceae</taxon>
        <taxon>Tilletia</taxon>
    </lineage>
</organism>
<reference evidence="4" key="1">
    <citation type="submission" date="2016-04" db="EMBL/GenBank/DDBJ databases">
        <authorList>
            <person name="Nguyen H.D."/>
            <person name="Kesanakurti P."/>
            <person name="Cullis J."/>
            <person name="Levesque C.A."/>
            <person name="Hambleton S."/>
        </authorList>
    </citation>
    <scope>NUCLEOTIDE SEQUENCE</scope>
    <source>
        <strain evidence="4">DAOMC 238032</strain>
    </source>
</reference>
<dbReference type="AlphaFoldDB" id="A0A177VIL8"/>
<protein>
    <submittedName>
        <fullName evidence="4">Uncharacterized protein</fullName>
    </submittedName>
</protein>
<gene>
    <name evidence="4" type="ORF">A4X03_0g6417</name>
    <name evidence="3" type="ORF">JKIAZH3_G7243</name>
</gene>
<dbReference type="EMBL" id="LWDD02001219">
    <property type="protein sequence ID" value="KAE8251047.1"/>
    <property type="molecule type" value="Genomic_DNA"/>
</dbReference>
<evidence type="ECO:0000313" key="6">
    <source>
        <dbReference type="Proteomes" id="UP000836402"/>
    </source>
</evidence>
<comment type="caution">
    <text evidence="4">The sequence shown here is derived from an EMBL/GenBank/DDBJ whole genome shotgun (WGS) entry which is preliminary data.</text>
</comment>
<feature type="compositionally biased region" description="Low complexity" evidence="1">
    <location>
        <begin position="597"/>
        <end position="611"/>
    </location>
</feature>
<keyword evidence="2" id="KW-0812">Transmembrane</keyword>
<reference evidence="4" key="2">
    <citation type="journal article" date="2019" name="IMA Fungus">
        <title>Genome sequencing and comparison of five Tilletia species to identify candidate genes for the detection of regulated species infecting wheat.</title>
        <authorList>
            <person name="Nguyen H.D.T."/>
            <person name="Sultana T."/>
            <person name="Kesanakurti P."/>
            <person name="Hambleton S."/>
        </authorList>
    </citation>
    <scope>NUCLEOTIDE SEQUENCE</scope>
    <source>
        <strain evidence="4">DAOMC 238032</strain>
    </source>
</reference>
<feature type="region of interest" description="Disordered" evidence="1">
    <location>
        <begin position="505"/>
        <end position="617"/>
    </location>
</feature>
<evidence type="ECO:0000313" key="3">
    <source>
        <dbReference type="EMBL" id="CAD6903853.1"/>
    </source>
</evidence>
<evidence type="ECO:0000256" key="1">
    <source>
        <dbReference type="SAM" id="MobiDB-lite"/>
    </source>
</evidence>
<keyword evidence="2" id="KW-0472">Membrane</keyword>
<sequence>MSIHWDALTPDQLNKLDYFYVYKSTAYALLGWFAWEYILTLGFEIDVFRRKRPFGLHLLPYFVTRYGCLATLIPNIMLIHSRSKIDCQAAVLVLVVMAATCQIFSQVMFSLRALALWNYNRIVATCLFVIWIPHAALSYMAVIGIQTSWAREPLGGTGFCAVLRYSQFAVPSYALLLAVDIIVGIFILVRLFSLRKTTRSTFTDILARDLLLYLLCCVITCIAGIVVVLAGNPSVALRSMFYVVTTQVHAVLSCRAYVNTSRLADGLPAHLQLRVHNDHLDPDTLRRIAGHLGMQAADPSTCDRIGSPPPEGDMEHKEQSRQNPWNTLIDRLYRFTSWKRGRSDTIESQKSSSPFQSSFDKPHQSRADRRRGPSTGISPVSVETFSSTPRPFGDSNQKGGPTYSPTTSVHSDRLKGQSYFPSAGSSPSVAGQTESRRESVLSFAGTPMAYTTCGAVERRPDSGRSELLVVIRQSHSSEIGSGLTTYSLASMSSSPSDSVILRHVDQHEQASRASELRPPFRGTGTRWSYGRRGSNSSRGGMWDSSNEGGSGPDAAVRRTSSTHDGRPSSQLERNNSSATVSYGSHHNSTSPPPPPSSSSRPLSSSASSPSLAPLPPILRVKTTVVKTEVREDIDDDYPSVLSAPPSQVRSEREQRRS</sequence>
<feature type="compositionally biased region" description="Polar residues" evidence="1">
    <location>
        <begin position="375"/>
        <end position="409"/>
    </location>
</feature>
<dbReference type="Proteomes" id="UP000077671">
    <property type="component" value="Unassembled WGS sequence"/>
</dbReference>
<feature type="compositionally biased region" description="Polar residues" evidence="1">
    <location>
        <begin position="419"/>
        <end position="433"/>
    </location>
</feature>
<proteinExistence type="predicted"/>
<accession>A0A177VIL8</accession>
<feature type="compositionally biased region" description="Polar residues" evidence="1">
    <location>
        <begin position="567"/>
        <end position="589"/>
    </location>
</feature>